<dbReference type="EMBL" id="QSVN01000030">
    <property type="protein sequence ID" value="RGO29339.1"/>
    <property type="molecule type" value="Genomic_DNA"/>
</dbReference>
<comment type="caution">
    <text evidence="1">The sequence shown here is derived from an EMBL/GenBank/DDBJ whole genome shotgun (WGS) entry which is preliminary data.</text>
</comment>
<gene>
    <name evidence="1" type="ORF">DXB16_14395</name>
</gene>
<dbReference type="Proteomes" id="UP000261285">
    <property type="component" value="Unassembled WGS sequence"/>
</dbReference>
<evidence type="ECO:0000313" key="2">
    <source>
        <dbReference type="Proteomes" id="UP000261285"/>
    </source>
</evidence>
<dbReference type="RefSeq" id="WP_117598640.1">
    <property type="nucleotide sequence ID" value="NZ_CABMEZ010000030.1"/>
</dbReference>
<protein>
    <recommendedName>
        <fullName evidence="3">CXXX repeat peptide modification system protein</fullName>
    </recommendedName>
</protein>
<dbReference type="AlphaFoldDB" id="A0A3E5G4M3"/>
<sequence length="94" mass="11224">MSAMKVIQIISDAEAETIETIIEKKQALENLNILLKEDDKYKEVLLKCISENEKIKKDYEQWWEEVITKYNLNKYQSESLYVDYTQKCIQLNDI</sequence>
<accession>A0A3E5G4M3</accession>
<evidence type="ECO:0000313" key="1">
    <source>
        <dbReference type="EMBL" id="RGO29339.1"/>
    </source>
</evidence>
<name>A0A3E5G4M3_9FIRM</name>
<proteinExistence type="predicted"/>
<evidence type="ECO:0008006" key="3">
    <source>
        <dbReference type="Google" id="ProtNLM"/>
    </source>
</evidence>
<reference evidence="1 2" key="1">
    <citation type="submission" date="2018-08" db="EMBL/GenBank/DDBJ databases">
        <title>A genome reference for cultivated species of the human gut microbiota.</title>
        <authorList>
            <person name="Zou Y."/>
            <person name="Xue W."/>
            <person name="Luo G."/>
        </authorList>
    </citation>
    <scope>NUCLEOTIDE SEQUENCE [LARGE SCALE GENOMIC DNA]</scope>
    <source>
        <strain evidence="1 2">OM02-16</strain>
    </source>
</reference>
<organism evidence="1 2">
    <name type="scientific">Dorea longicatena</name>
    <dbReference type="NCBI Taxonomy" id="88431"/>
    <lineage>
        <taxon>Bacteria</taxon>
        <taxon>Bacillati</taxon>
        <taxon>Bacillota</taxon>
        <taxon>Clostridia</taxon>
        <taxon>Lachnospirales</taxon>
        <taxon>Lachnospiraceae</taxon>
        <taxon>Dorea</taxon>
    </lineage>
</organism>